<protein>
    <submittedName>
        <fullName evidence="3">Uncharacterized protein</fullName>
    </submittedName>
</protein>
<reference evidence="2" key="1">
    <citation type="submission" date="2015-03" db="EMBL/GenBank/DDBJ databases">
        <title>Wuchereria bancrofti Genome Sequencing Papua New Guinea Strain.</title>
        <authorList>
            <person name="Small S.T."/>
            <person name="Serre D."/>
            <person name="Zimmerman P.A."/>
        </authorList>
    </citation>
    <scope>NUCLEOTIDE SEQUENCE [LARGE SCALE GENOMIC DNA]</scope>
    <source>
        <strain evidence="2">pt0022</strain>
    </source>
</reference>
<dbReference type="WBParaSite" id="mrna-Wban_10259">
    <property type="protein sequence ID" value="mrna-Wban_10259"/>
    <property type="gene ID" value="Wban_10259"/>
</dbReference>
<organism evidence="2 3">
    <name type="scientific">Wuchereria bancrofti</name>
    <dbReference type="NCBI Taxonomy" id="6293"/>
    <lineage>
        <taxon>Eukaryota</taxon>
        <taxon>Metazoa</taxon>
        <taxon>Ecdysozoa</taxon>
        <taxon>Nematoda</taxon>
        <taxon>Chromadorea</taxon>
        <taxon>Rhabditida</taxon>
        <taxon>Spirurina</taxon>
        <taxon>Spiruromorpha</taxon>
        <taxon>Filarioidea</taxon>
        <taxon>Onchocercidae</taxon>
        <taxon>Wuchereria</taxon>
    </lineage>
</organism>
<dbReference type="Proteomes" id="UP000093561">
    <property type="component" value="Unassembled WGS sequence"/>
</dbReference>
<feature type="transmembrane region" description="Helical" evidence="1">
    <location>
        <begin position="6"/>
        <end position="29"/>
    </location>
</feature>
<evidence type="ECO:0000313" key="2">
    <source>
        <dbReference type="Proteomes" id="UP000093561"/>
    </source>
</evidence>
<sequence length="49" mass="5823">MAWSPWLIIFVIIACLMIIVSILVAILYFRIDSKRRTMLKENYPIPQEI</sequence>
<evidence type="ECO:0000313" key="3">
    <source>
        <dbReference type="WBParaSite" id="mrna-Wban_10259"/>
    </source>
</evidence>
<reference evidence="2" key="2">
    <citation type="journal article" date="2016" name="Mol. Ecol.">
        <title>Population genomics of the filarial nematode parasite Wuchereria bancrofti from mosquitoes.</title>
        <authorList>
            <person name="Small S.T."/>
            <person name="Reimer L.J."/>
            <person name="Tisch D.J."/>
            <person name="King C.L."/>
            <person name="Christensen B.M."/>
            <person name="Siba P.M."/>
            <person name="Kazura J.W."/>
            <person name="Serre D."/>
            <person name="Zimmerman P.A."/>
        </authorList>
    </citation>
    <scope>NUCLEOTIDE SEQUENCE</scope>
    <source>
        <strain evidence="2">pt0022</strain>
    </source>
</reference>
<proteinExistence type="predicted"/>
<dbReference type="AlphaFoldDB" id="A0AAF5Q4Z7"/>
<accession>A0AAF5Q4Z7</accession>
<keyword evidence="1" id="KW-0472">Membrane</keyword>
<keyword evidence="1" id="KW-1133">Transmembrane helix</keyword>
<reference evidence="3" key="3">
    <citation type="submission" date="2024-02" db="UniProtKB">
        <authorList>
            <consortium name="WormBaseParasite"/>
        </authorList>
    </citation>
    <scope>IDENTIFICATION</scope>
    <source>
        <strain evidence="3">pt0022</strain>
    </source>
</reference>
<name>A0AAF5Q4Z7_WUCBA</name>
<keyword evidence="1" id="KW-0812">Transmembrane</keyword>
<evidence type="ECO:0000256" key="1">
    <source>
        <dbReference type="SAM" id="Phobius"/>
    </source>
</evidence>